<dbReference type="GO" id="GO:0033306">
    <property type="term" value="P:phytol metabolic process"/>
    <property type="evidence" value="ECO:0007669"/>
    <property type="project" value="TreeGrafter"/>
</dbReference>
<evidence type="ECO:0000256" key="16">
    <source>
        <dbReference type="ARBA" id="ARBA00048686"/>
    </source>
</evidence>
<dbReference type="AlphaFoldDB" id="A0A2P2HXT9"/>
<evidence type="ECO:0000256" key="10">
    <source>
        <dbReference type="ARBA" id="ARBA00023160"/>
    </source>
</evidence>
<dbReference type="PANTHER" id="PTHR24317:SF7">
    <property type="entry name" value="PEROXISOMAL TRANS-2-ENOYL-COA REDUCTASE"/>
    <property type="match status" value="1"/>
</dbReference>
<dbReference type="SUPFAM" id="SSF51735">
    <property type="entry name" value="NAD(P)-binding Rossmann-fold domains"/>
    <property type="match status" value="1"/>
</dbReference>
<evidence type="ECO:0000313" key="23">
    <source>
        <dbReference type="EMBL" id="LAC20603.1"/>
    </source>
</evidence>
<evidence type="ECO:0000256" key="11">
    <source>
        <dbReference type="ARBA" id="ARBA00037124"/>
    </source>
</evidence>
<sequence>MSVFRPGLFSGKVAIVTGGATGIGKAITEELVSLGCRVVIASRKEDRLHAVAAELSPGGRNVIAKPCNIRSEDQVKSLVSSTISELGRIDYLVNNGGGQFSAPVASFSLKGWNAVMETNLTGTFLMCREVFNQSMKERGGAIVNIVIDNYRGFPLMAHSGAARAGVENLTKSLSVEWAESGVRINCIAPGIIYSSTASKNYGDLNVFEKSKPGIPAKRCGSTREVSSAVCFLLSPGASFISGDTLKVDAASSLYSPQLLQIEDHKNWPEAHDWEYKPQEEADETRSSNGAATDVPSKL</sequence>
<evidence type="ECO:0000256" key="7">
    <source>
        <dbReference type="ARBA" id="ARBA00023002"/>
    </source>
</evidence>
<feature type="region of interest" description="Disordered" evidence="21">
    <location>
        <begin position="274"/>
        <end position="298"/>
    </location>
</feature>
<dbReference type="EMBL" id="IACF01000844">
    <property type="protein sequence ID" value="LAB66591.1"/>
    <property type="molecule type" value="mRNA"/>
</dbReference>
<dbReference type="InterPro" id="IPR052388">
    <property type="entry name" value="Peroxisomal_t2-enoyl-CoA_red"/>
</dbReference>
<feature type="compositionally biased region" description="Basic and acidic residues" evidence="21">
    <location>
        <begin position="274"/>
        <end position="285"/>
    </location>
</feature>
<dbReference type="EC" id="1.3.1.38" evidence="13"/>
<comment type="pathway">
    <text evidence="2">Lipid metabolism.</text>
</comment>
<dbReference type="GO" id="GO:0019166">
    <property type="term" value="F:trans-2-enoyl-CoA reductase (NADPH) activity"/>
    <property type="evidence" value="ECO:0007669"/>
    <property type="project" value="UniProtKB-EC"/>
</dbReference>
<keyword evidence="9" id="KW-0576">Peroxisome</keyword>
<comment type="catalytic activity">
    <reaction evidence="17">
        <text>(2E)-hexenoyl-CoA + NADPH + H(+) = hexanoyl-CoA + NADP(+)</text>
        <dbReference type="Rhea" id="RHEA:44956"/>
        <dbReference type="ChEBI" id="CHEBI:15378"/>
        <dbReference type="ChEBI" id="CHEBI:57783"/>
        <dbReference type="ChEBI" id="CHEBI:58349"/>
        <dbReference type="ChEBI" id="CHEBI:62077"/>
        <dbReference type="ChEBI" id="CHEBI:62620"/>
    </reaction>
    <physiologicalReaction direction="left-to-right" evidence="17">
        <dbReference type="Rhea" id="RHEA:44957"/>
    </physiologicalReaction>
</comment>
<accession>A0A2P2HXT9</accession>
<keyword evidence="10" id="KW-0275">Fatty acid biosynthesis</keyword>
<comment type="catalytic activity">
    <reaction evidence="16">
        <text>(2E)-tetradecenoyl-CoA + NADPH + H(+) = tetradecanoyl-CoA + NADP(+)</text>
        <dbReference type="Rhea" id="RHEA:44968"/>
        <dbReference type="ChEBI" id="CHEBI:15378"/>
        <dbReference type="ChEBI" id="CHEBI:57385"/>
        <dbReference type="ChEBI" id="CHEBI:57783"/>
        <dbReference type="ChEBI" id="CHEBI:58349"/>
        <dbReference type="ChEBI" id="CHEBI:61405"/>
    </reaction>
    <physiologicalReaction direction="left-to-right" evidence="16">
        <dbReference type="Rhea" id="RHEA:44969"/>
    </physiologicalReaction>
</comment>
<dbReference type="GO" id="GO:0005777">
    <property type="term" value="C:peroxisome"/>
    <property type="evidence" value="ECO:0007669"/>
    <property type="project" value="UniProtKB-SubCell"/>
</dbReference>
<evidence type="ECO:0000256" key="8">
    <source>
        <dbReference type="ARBA" id="ARBA00023098"/>
    </source>
</evidence>
<dbReference type="InterPro" id="IPR002347">
    <property type="entry name" value="SDR_fam"/>
</dbReference>
<evidence type="ECO:0000256" key="21">
    <source>
        <dbReference type="SAM" id="MobiDB-lite"/>
    </source>
</evidence>
<comment type="subunit">
    <text evidence="12">Interacts with PEX5, probably required to target it into peroxisomes.</text>
</comment>
<dbReference type="FunFam" id="3.40.50.720:FF:000335">
    <property type="entry name" value="Peroxisomal trans-2-enoyl-CoA reductase"/>
    <property type="match status" value="1"/>
</dbReference>
<reference evidence="23" key="1">
    <citation type="submission" date="2017-11" db="EMBL/GenBank/DDBJ databases">
        <title>The sensing device of the deep-sea amphipod.</title>
        <authorList>
            <person name="Kobayashi H."/>
            <person name="Nagahama T."/>
            <person name="Arai W."/>
            <person name="Sasagawa Y."/>
            <person name="Umeda M."/>
            <person name="Hayashi T."/>
            <person name="Nikaido I."/>
            <person name="Watanabe H."/>
            <person name="Oguri K."/>
            <person name="Kitazato H."/>
            <person name="Fujioka K."/>
            <person name="Kido Y."/>
            <person name="Takami H."/>
        </authorList>
    </citation>
    <scope>NUCLEOTIDE SEQUENCE</scope>
    <source>
        <tissue evidence="23">Whole body</tissue>
    </source>
</reference>
<comment type="catalytic activity">
    <reaction evidence="19">
        <text>(2E)-decenoyl-CoA + NADPH + H(+) = decanoyl-CoA + NADP(+)</text>
        <dbReference type="Rhea" id="RHEA:44960"/>
        <dbReference type="ChEBI" id="CHEBI:15378"/>
        <dbReference type="ChEBI" id="CHEBI:57783"/>
        <dbReference type="ChEBI" id="CHEBI:58349"/>
        <dbReference type="ChEBI" id="CHEBI:61406"/>
        <dbReference type="ChEBI" id="CHEBI:61430"/>
    </reaction>
    <physiologicalReaction direction="left-to-right" evidence="19">
        <dbReference type="Rhea" id="RHEA:44961"/>
    </physiologicalReaction>
</comment>
<evidence type="ECO:0000256" key="1">
    <source>
        <dbReference type="ARBA" id="ARBA00004275"/>
    </source>
</evidence>
<protein>
    <recommendedName>
        <fullName evidence="14">Peroxisomal trans-2-enoyl-CoA reductase</fullName>
        <ecNumber evidence="13">1.3.1.38</ecNumber>
    </recommendedName>
</protein>
<evidence type="ECO:0000256" key="20">
    <source>
        <dbReference type="ARBA" id="ARBA00049559"/>
    </source>
</evidence>
<evidence type="ECO:0000256" key="12">
    <source>
        <dbReference type="ARBA" id="ARBA00038622"/>
    </source>
</evidence>
<evidence type="ECO:0000256" key="15">
    <source>
        <dbReference type="ARBA" id="ARBA00047570"/>
    </source>
</evidence>
<evidence type="ECO:0000256" key="6">
    <source>
        <dbReference type="ARBA" id="ARBA00022857"/>
    </source>
</evidence>
<dbReference type="PRINTS" id="PR00081">
    <property type="entry name" value="GDHRDH"/>
</dbReference>
<evidence type="ECO:0000256" key="18">
    <source>
        <dbReference type="ARBA" id="ARBA00049251"/>
    </source>
</evidence>
<dbReference type="Gene3D" id="3.40.50.720">
    <property type="entry name" value="NAD(P)-binding Rossmann-like Domain"/>
    <property type="match status" value="1"/>
</dbReference>
<dbReference type="PRINTS" id="PR00080">
    <property type="entry name" value="SDRFAMILY"/>
</dbReference>
<comment type="catalytic activity">
    <reaction evidence="15">
        <text>(2E)-dodecenoyl-CoA + NADPH + H(+) = dodecanoyl-CoA + NADP(+)</text>
        <dbReference type="Rhea" id="RHEA:44964"/>
        <dbReference type="ChEBI" id="CHEBI:15378"/>
        <dbReference type="ChEBI" id="CHEBI:57330"/>
        <dbReference type="ChEBI" id="CHEBI:57375"/>
        <dbReference type="ChEBI" id="CHEBI:57783"/>
        <dbReference type="ChEBI" id="CHEBI:58349"/>
    </reaction>
    <physiologicalReaction direction="left-to-right" evidence="15">
        <dbReference type="Rhea" id="RHEA:44965"/>
    </physiologicalReaction>
</comment>
<keyword evidence="7" id="KW-0560">Oxidoreductase</keyword>
<evidence type="ECO:0000256" key="4">
    <source>
        <dbReference type="ARBA" id="ARBA00022553"/>
    </source>
</evidence>
<evidence type="ECO:0000256" key="3">
    <source>
        <dbReference type="ARBA" id="ARBA00022516"/>
    </source>
</evidence>
<evidence type="ECO:0000256" key="9">
    <source>
        <dbReference type="ARBA" id="ARBA00023140"/>
    </source>
</evidence>
<comment type="catalytic activity">
    <reaction evidence="18">
        <text>a (2E)-enoyl-CoA + NADPH + H(+) = a 2,3-saturated acyl-CoA + NADP(+)</text>
        <dbReference type="Rhea" id="RHEA:33763"/>
        <dbReference type="ChEBI" id="CHEBI:15378"/>
        <dbReference type="ChEBI" id="CHEBI:57783"/>
        <dbReference type="ChEBI" id="CHEBI:58349"/>
        <dbReference type="ChEBI" id="CHEBI:58856"/>
        <dbReference type="ChEBI" id="CHEBI:65111"/>
        <dbReference type="EC" id="1.3.1.38"/>
    </reaction>
    <physiologicalReaction direction="left-to-right" evidence="18">
        <dbReference type="Rhea" id="RHEA:33764"/>
    </physiologicalReaction>
</comment>
<dbReference type="GO" id="GO:0006633">
    <property type="term" value="P:fatty acid biosynthetic process"/>
    <property type="evidence" value="ECO:0007669"/>
    <property type="project" value="UniProtKB-KW"/>
</dbReference>
<evidence type="ECO:0000256" key="19">
    <source>
        <dbReference type="ARBA" id="ARBA00049386"/>
    </source>
</evidence>
<keyword evidence="4" id="KW-0597">Phosphoprotein</keyword>
<evidence type="ECO:0000256" key="5">
    <source>
        <dbReference type="ARBA" id="ARBA00022832"/>
    </source>
</evidence>
<evidence type="ECO:0000256" key="14">
    <source>
        <dbReference type="ARBA" id="ARBA00041063"/>
    </source>
</evidence>
<keyword evidence="6" id="KW-0521">NADP</keyword>
<dbReference type="Pfam" id="PF13561">
    <property type="entry name" value="adh_short_C2"/>
    <property type="match status" value="1"/>
</dbReference>
<comment type="subcellular location">
    <subcellularLocation>
        <location evidence="1">Peroxisome</location>
    </subcellularLocation>
</comment>
<evidence type="ECO:0000313" key="22">
    <source>
        <dbReference type="EMBL" id="LAB66591.1"/>
    </source>
</evidence>
<dbReference type="InterPro" id="IPR036291">
    <property type="entry name" value="NAD(P)-bd_dom_sf"/>
</dbReference>
<organism evidence="22">
    <name type="scientific">Hirondellea gigas</name>
    <dbReference type="NCBI Taxonomy" id="1518452"/>
    <lineage>
        <taxon>Eukaryota</taxon>
        <taxon>Metazoa</taxon>
        <taxon>Ecdysozoa</taxon>
        <taxon>Arthropoda</taxon>
        <taxon>Crustacea</taxon>
        <taxon>Multicrustacea</taxon>
        <taxon>Malacostraca</taxon>
        <taxon>Eumalacostraca</taxon>
        <taxon>Peracarida</taxon>
        <taxon>Amphipoda</taxon>
        <taxon>Amphilochidea</taxon>
        <taxon>Lysianassida</taxon>
        <taxon>Lysianassidira</taxon>
        <taxon>Lysianassoidea</taxon>
        <taxon>Lysianassidae</taxon>
        <taxon>Hirondellea</taxon>
    </lineage>
</organism>
<dbReference type="EMBL" id="IACT01001244">
    <property type="protein sequence ID" value="LAC20603.1"/>
    <property type="molecule type" value="mRNA"/>
</dbReference>
<comment type="catalytic activity">
    <reaction evidence="20">
        <text>(2E)-octenoyl-CoA + NADPH + H(+) = octanoyl-CoA + NADP(+)</text>
        <dbReference type="Rhea" id="RHEA:44952"/>
        <dbReference type="ChEBI" id="CHEBI:15378"/>
        <dbReference type="ChEBI" id="CHEBI:57386"/>
        <dbReference type="ChEBI" id="CHEBI:57783"/>
        <dbReference type="ChEBI" id="CHEBI:58349"/>
        <dbReference type="ChEBI" id="CHEBI:62242"/>
    </reaction>
    <physiologicalReaction direction="left-to-right" evidence="20">
        <dbReference type="Rhea" id="RHEA:44953"/>
    </physiologicalReaction>
</comment>
<reference evidence="22" key="2">
    <citation type="journal article" date="2018" name="Biosci. Biotechnol. Biochem.">
        <title>Polysaccharide hydrolase of the hadal zone amphipods Hirondellea gigas.</title>
        <authorList>
            <person name="Kobayashi H."/>
            <person name="Nagahama T."/>
            <person name="Arai W."/>
            <person name="Sasagawa Y."/>
            <person name="Umeda M."/>
            <person name="Hayashi T."/>
            <person name="Nikaido I."/>
            <person name="Watanabe H."/>
            <person name="Oguri K."/>
            <person name="Kitazato H."/>
            <person name="Fujioka K."/>
            <person name="Kido Y."/>
            <person name="Takami H."/>
        </authorList>
    </citation>
    <scope>NUCLEOTIDE SEQUENCE</scope>
    <source>
        <tissue evidence="22">Whole body</tissue>
    </source>
</reference>
<dbReference type="PANTHER" id="PTHR24317">
    <property type="entry name" value="PEROXISOMAL TRANS-2-ENOYL-COA REDUCTASE"/>
    <property type="match status" value="1"/>
</dbReference>
<evidence type="ECO:0000256" key="2">
    <source>
        <dbReference type="ARBA" id="ARBA00005189"/>
    </source>
</evidence>
<keyword evidence="5" id="KW-0276">Fatty acid metabolism</keyword>
<evidence type="ECO:0000256" key="13">
    <source>
        <dbReference type="ARBA" id="ARBA00038849"/>
    </source>
</evidence>
<keyword evidence="8" id="KW-0443">Lipid metabolism</keyword>
<name>A0A2P2HXT9_9CRUS</name>
<comment type="function">
    <text evidence="11">Participates in chain elongation of fatty acids. Catalyzes the reduction of trans-2-enoyl-CoAs of varying chain lengths from 6:1 to 16:1, having maximum activity with 10:1 CoA. Has no 2,4-dienoyl-CoA reductase activity.</text>
</comment>
<dbReference type="CDD" id="cd05369">
    <property type="entry name" value="TER_DECR_SDR_a"/>
    <property type="match status" value="1"/>
</dbReference>
<evidence type="ECO:0000256" key="17">
    <source>
        <dbReference type="ARBA" id="ARBA00049108"/>
    </source>
</evidence>
<keyword evidence="3" id="KW-0444">Lipid biosynthesis</keyword>
<proteinExistence type="evidence at transcript level"/>